<dbReference type="Gene3D" id="1.10.8.10">
    <property type="entry name" value="DNA helicase RuvA subunit, C-terminal domain"/>
    <property type="match status" value="1"/>
</dbReference>
<dbReference type="InterPro" id="IPR040758">
    <property type="entry name" value="PrmC_N"/>
</dbReference>
<keyword evidence="1 5" id="KW-0489">Methyltransferase</keyword>
<evidence type="ECO:0000313" key="9">
    <source>
        <dbReference type="Proteomes" id="UP000236220"/>
    </source>
</evidence>
<dbReference type="Pfam" id="PF17827">
    <property type="entry name" value="PrmC_N"/>
    <property type="match status" value="1"/>
</dbReference>
<dbReference type="InterPro" id="IPR019874">
    <property type="entry name" value="RF_methyltr_PrmC"/>
</dbReference>
<evidence type="ECO:0000256" key="5">
    <source>
        <dbReference type="HAMAP-Rule" id="MF_02126"/>
    </source>
</evidence>
<feature type="binding site" evidence="5">
    <location>
        <position position="180"/>
    </location>
    <ligand>
        <name>S-adenosyl-L-methionine</name>
        <dbReference type="ChEBI" id="CHEBI:59789"/>
    </ligand>
</feature>
<name>A0A2K1PXL5_9GAMM</name>
<dbReference type="EC" id="2.1.1.297" evidence="5"/>
<dbReference type="Proteomes" id="UP000236220">
    <property type="component" value="Unassembled WGS sequence"/>
</dbReference>
<dbReference type="InterPro" id="IPR002052">
    <property type="entry name" value="DNA_methylase_N6_adenine_CS"/>
</dbReference>
<reference evidence="8 9" key="1">
    <citation type="submission" date="2017-08" db="EMBL/GenBank/DDBJ databases">
        <title>Lysobacter sylvestris genome.</title>
        <authorList>
            <person name="Zhang D.-C."/>
            <person name="Albuquerque L."/>
            <person name="Franca L."/>
            <person name="Froufe H.J.C."/>
            <person name="Barroso C."/>
            <person name="Egas C."/>
            <person name="Da Costa M."/>
            <person name="Margesin R."/>
        </authorList>
    </citation>
    <scope>NUCLEOTIDE SEQUENCE [LARGE SCALE GENOMIC DNA]</scope>
    <source>
        <strain evidence="8 9">AM20-91</strain>
    </source>
</reference>
<evidence type="ECO:0000313" key="8">
    <source>
        <dbReference type="EMBL" id="PNS07529.1"/>
    </source>
</evidence>
<dbReference type="EMBL" id="NPZB01000002">
    <property type="protein sequence ID" value="PNS07529.1"/>
    <property type="molecule type" value="Genomic_DNA"/>
</dbReference>
<protein>
    <recommendedName>
        <fullName evidence="5">Release factor glutamine methyltransferase</fullName>
        <shortName evidence="5">RF MTase</shortName>
        <ecNumber evidence="5">2.1.1.297</ecNumber>
    </recommendedName>
    <alternativeName>
        <fullName evidence="5">N5-glutamine methyltransferase PrmC</fullName>
    </alternativeName>
    <alternativeName>
        <fullName evidence="5">Protein-(glutamine-N5) MTase PrmC</fullName>
    </alternativeName>
    <alternativeName>
        <fullName evidence="5">Protein-glutamine N-methyltransferase PrmC</fullName>
    </alternativeName>
</protein>
<dbReference type="PANTHER" id="PTHR18895">
    <property type="entry name" value="HEMK METHYLTRANSFERASE"/>
    <property type="match status" value="1"/>
</dbReference>
<dbReference type="HAMAP" id="MF_02126">
    <property type="entry name" value="RF_methyltr_PrmC"/>
    <property type="match status" value="1"/>
</dbReference>
<proteinExistence type="inferred from homology"/>
<feature type="binding site" evidence="5">
    <location>
        <begin position="114"/>
        <end position="118"/>
    </location>
    <ligand>
        <name>S-adenosyl-L-methionine</name>
        <dbReference type="ChEBI" id="CHEBI:59789"/>
    </ligand>
</feature>
<dbReference type="InterPro" id="IPR029063">
    <property type="entry name" value="SAM-dependent_MTases_sf"/>
</dbReference>
<comment type="function">
    <text evidence="5">Methylates the class 1 translation termination release factors RF1/PrfA and RF2/PrfB on the glutamine residue of the universally conserved GGQ motif.</text>
</comment>
<dbReference type="AlphaFoldDB" id="A0A2K1PXL5"/>
<dbReference type="NCBIfam" id="TIGR03534">
    <property type="entry name" value="RF_mod_PrmC"/>
    <property type="match status" value="1"/>
</dbReference>
<keyword evidence="2 5" id="KW-0808">Transferase</keyword>
<accession>A0A2K1PXL5</accession>
<dbReference type="GO" id="GO:0032259">
    <property type="term" value="P:methylation"/>
    <property type="evidence" value="ECO:0007669"/>
    <property type="project" value="UniProtKB-KW"/>
</dbReference>
<evidence type="ECO:0000256" key="2">
    <source>
        <dbReference type="ARBA" id="ARBA00022679"/>
    </source>
</evidence>
<sequence>MPTFRTLLAAAALRIDPVDAEWLLLHVVDRPRTWLFTHGDDVATAQQVAGFEALVQRRAHGEPVAYVTGRRGFWTLDLDVTPATLIPRAETELLVELALQRLPSDRPSRVADLGTGSGAIALAIASERPRAHVIASDASIDALKVAAGNAKRLAIANVEFRHGEWFVPLQGERFDLIASNPPYISEGDPHLGEGDLRHEPASALSSGSDGLDDIRIIVANAPAHLHGGGWLLLEHGYDQGDRVRALLEQAGFTDVATQRDLEDRDRVTLGRLNSTA</sequence>
<evidence type="ECO:0000256" key="3">
    <source>
        <dbReference type="ARBA" id="ARBA00022691"/>
    </source>
</evidence>
<feature type="binding site" evidence="5">
    <location>
        <position position="137"/>
    </location>
    <ligand>
        <name>S-adenosyl-L-methionine</name>
        <dbReference type="ChEBI" id="CHEBI:59789"/>
    </ligand>
</feature>
<dbReference type="Pfam" id="PF05175">
    <property type="entry name" value="MTS"/>
    <property type="match status" value="1"/>
</dbReference>
<dbReference type="GO" id="GO:0102559">
    <property type="term" value="F:peptide chain release factor N(5)-glutamine methyltransferase activity"/>
    <property type="evidence" value="ECO:0007669"/>
    <property type="project" value="UniProtKB-EC"/>
</dbReference>
<comment type="caution">
    <text evidence="8">The sequence shown here is derived from an EMBL/GenBank/DDBJ whole genome shotgun (WGS) entry which is preliminary data.</text>
</comment>
<evidence type="ECO:0000256" key="1">
    <source>
        <dbReference type="ARBA" id="ARBA00022603"/>
    </source>
</evidence>
<dbReference type="InterPro" id="IPR007848">
    <property type="entry name" value="Small_mtfrase_dom"/>
</dbReference>
<feature type="binding site" evidence="5">
    <location>
        <position position="165"/>
    </location>
    <ligand>
        <name>S-adenosyl-L-methionine</name>
        <dbReference type="ChEBI" id="CHEBI:59789"/>
    </ligand>
</feature>
<organism evidence="8 9">
    <name type="scientific">Solilutibacter silvestris</name>
    <dbReference type="NCBI Taxonomy" id="1645665"/>
    <lineage>
        <taxon>Bacteria</taxon>
        <taxon>Pseudomonadati</taxon>
        <taxon>Pseudomonadota</taxon>
        <taxon>Gammaproteobacteria</taxon>
        <taxon>Lysobacterales</taxon>
        <taxon>Lysobacteraceae</taxon>
        <taxon>Solilutibacter</taxon>
    </lineage>
</organism>
<dbReference type="PANTHER" id="PTHR18895:SF74">
    <property type="entry name" value="MTRF1L RELEASE FACTOR GLUTAMINE METHYLTRANSFERASE"/>
    <property type="match status" value="1"/>
</dbReference>
<feature type="domain" description="Methyltransferase small" evidence="6">
    <location>
        <begin position="97"/>
        <end position="186"/>
    </location>
</feature>
<dbReference type="InterPro" id="IPR004556">
    <property type="entry name" value="HemK-like"/>
</dbReference>
<dbReference type="PROSITE" id="PS00092">
    <property type="entry name" value="N6_MTASE"/>
    <property type="match status" value="1"/>
</dbReference>
<evidence type="ECO:0000256" key="4">
    <source>
        <dbReference type="ARBA" id="ARBA00048391"/>
    </source>
</evidence>
<dbReference type="SUPFAM" id="SSF53335">
    <property type="entry name" value="S-adenosyl-L-methionine-dependent methyltransferases"/>
    <property type="match status" value="1"/>
</dbReference>
<comment type="similarity">
    <text evidence="5">Belongs to the protein N5-glutamine methyltransferase family. PrmC subfamily.</text>
</comment>
<gene>
    <name evidence="5" type="primary">prmC</name>
    <name evidence="8" type="ORF">Lysil_1705</name>
</gene>
<dbReference type="FunFam" id="3.40.50.150:FF:000053">
    <property type="entry name" value="Release factor glutamine methyltransferase"/>
    <property type="match status" value="1"/>
</dbReference>
<keyword evidence="9" id="KW-1185">Reference proteome</keyword>
<dbReference type="NCBIfam" id="TIGR00536">
    <property type="entry name" value="hemK_fam"/>
    <property type="match status" value="1"/>
</dbReference>
<dbReference type="Gene3D" id="3.40.50.150">
    <property type="entry name" value="Vaccinia Virus protein VP39"/>
    <property type="match status" value="1"/>
</dbReference>
<evidence type="ECO:0000259" key="6">
    <source>
        <dbReference type="Pfam" id="PF05175"/>
    </source>
</evidence>
<dbReference type="CDD" id="cd02440">
    <property type="entry name" value="AdoMet_MTases"/>
    <property type="match status" value="1"/>
</dbReference>
<dbReference type="GO" id="GO:0003676">
    <property type="term" value="F:nucleic acid binding"/>
    <property type="evidence" value="ECO:0007669"/>
    <property type="project" value="InterPro"/>
</dbReference>
<feature type="binding site" evidence="5">
    <location>
        <begin position="180"/>
        <end position="183"/>
    </location>
    <ligand>
        <name>substrate</name>
    </ligand>
</feature>
<feature type="domain" description="Release factor glutamine methyltransferase N-terminal" evidence="7">
    <location>
        <begin position="6"/>
        <end position="69"/>
    </location>
</feature>
<keyword evidence="3 5" id="KW-0949">S-adenosyl-L-methionine</keyword>
<evidence type="ECO:0000259" key="7">
    <source>
        <dbReference type="Pfam" id="PF17827"/>
    </source>
</evidence>
<comment type="catalytic activity">
    <reaction evidence="4 5">
        <text>L-glutaminyl-[peptide chain release factor] + S-adenosyl-L-methionine = N(5)-methyl-L-glutaminyl-[peptide chain release factor] + S-adenosyl-L-homocysteine + H(+)</text>
        <dbReference type="Rhea" id="RHEA:42896"/>
        <dbReference type="Rhea" id="RHEA-COMP:10271"/>
        <dbReference type="Rhea" id="RHEA-COMP:10272"/>
        <dbReference type="ChEBI" id="CHEBI:15378"/>
        <dbReference type="ChEBI" id="CHEBI:30011"/>
        <dbReference type="ChEBI" id="CHEBI:57856"/>
        <dbReference type="ChEBI" id="CHEBI:59789"/>
        <dbReference type="ChEBI" id="CHEBI:61891"/>
        <dbReference type="EC" id="2.1.1.297"/>
    </reaction>
</comment>
<dbReference type="InterPro" id="IPR050320">
    <property type="entry name" value="N5-glutamine_MTase"/>
</dbReference>